<dbReference type="Pfam" id="PF01063">
    <property type="entry name" value="Aminotran_4"/>
    <property type="match status" value="1"/>
</dbReference>
<dbReference type="InterPro" id="IPR043131">
    <property type="entry name" value="BCAT-like_N"/>
</dbReference>
<keyword evidence="3" id="KW-0663">Pyridoxal phosphate</keyword>
<dbReference type="GO" id="GO:0008483">
    <property type="term" value="F:transaminase activity"/>
    <property type="evidence" value="ECO:0007669"/>
    <property type="project" value="UniProtKB-KW"/>
</dbReference>
<proteinExistence type="inferred from homology"/>
<evidence type="ECO:0000256" key="1">
    <source>
        <dbReference type="ARBA" id="ARBA00001933"/>
    </source>
</evidence>
<evidence type="ECO:0000256" key="3">
    <source>
        <dbReference type="ARBA" id="ARBA00022898"/>
    </source>
</evidence>
<dbReference type="InterPro" id="IPR050571">
    <property type="entry name" value="Class-IV_PLP-Dep_Aminotrnsfr"/>
</dbReference>
<dbReference type="EMBL" id="NOIH01000035">
    <property type="protein sequence ID" value="OYD52525.1"/>
    <property type="molecule type" value="Genomic_DNA"/>
</dbReference>
<dbReference type="Proteomes" id="UP000215181">
    <property type="component" value="Unassembled WGS sequence"/>
</dbReference>
<gene>
    <name evidence="4" type="ORF">CGK74_17435</name>
</gene>
<keyword evidence="4" id="KW-0808">Transferase</keyword>
<sequence>MITAYVNGQYVPLAEARVSPMDRGFLFGDGAYEVIPVYSRRAFRIDEHVARLANTLAAMRLANPHGAEEWKAIIGEIVARNPWDDQSVYLQVTRGADTRRNHAFPGPEVAPTVFLMSEPLVTPTAEQLATGVSAASAADIRWLRCDLKTVSMLANCLLRQHAIDKGCAETVLFRDSFLTEGAASSIFVCKDGVLLVPPKSHLMLPGITYDVVLELARTHGMAHEVREVLEAEVRSADELWMTSSTKEVLPITSLDGQPVGTGQPGPMGRQMYAWYQEFKQTVMRNGG</sequence>
<dbReference type="CDD" id="cd01558">
    <property type="entry name" value="D-AAT_like"/>
    <property type="match status" value="1"/>
</dbReference>
<comment type="caution">
    <text evidence="4">The sequence shown here is derived from an EMBL/GenBank/DDBJ whole genome shotgun (WGS) entry which is preliminary data.</text>
</comment>
<dbReference type="InterPro" id="IPR043132">
    <property type="entry name" value="BCAT-like_C"/>
</dbReference>
<evidence type="ECO:0000256" key="2">
    <source>
        <dbReference type="ARBA" id="ARBA00009320"/>
    </source>
</evidence>
<dbReference type="GO" id="GO:0046394">
    <property type="term" value="P:carboxylic acid biosynthetic process"/>
    <property type="evidence" value="ECO:0007669"/>
    <property type="project" value="UniProtKB-ARBA"/>
</dbReference>
<dbReference type="OrthoDB" id="9805628at2"/>
<evidence type="ECO:0000313" key="5">
    <source>
        <dbReference type="Proteomes" id="UP000215181"/>
    </source>
</evidence>
<dbReference type="AlphaFoldDB" id="A0A235EVR9"/>
<keyword evidence="5" id="KW-1185">Reference proteome</keyword>
<dbReference type="InterPro" id="IPR001544">
    <property type="entry name" value="Aminotrans_IV"/>
</dbReference>
<dbReference type="RefSeq" id="WP_094269662.1">
    <property type="nucleotide sequence ID" value="NZ_NOIH01000035.1"/>
</dbReference>
<protein>
    <submittedName>
        <fullName evidence="4">D-amino acid aminotransferase</fullName>
    </submittedName>
</protein>
<dbReference type="SUPFAM" id="SSF56752">
    <property type="entry name" value="D-aminoacid aminotransferase-like PLP-dependent enzymes"/>
    <property type="match status" value="1"/>
</dbReference>
<dbReference type="GO" id="GO:0005829">
    <property type="term" value="C:cytosol"/>
    <property type="evidence" value="ECO:0007669"/>
    <property type="project" value="TreeGrafter"/>
</dbReference>
<dbReference type="GO" id="GO:0008652">
    <property type="term" value="P:amino acid biosynthetic process"/>
    <property type="evidence" value="ECO:0007669"/>
    <property type="project" value="UniProtKB-ARBA"/>
</dbReference>
<dbReference type="PANTHER" id="PTHR42743">
    <property type="entry name" value="AMINO-ACID AMINOTRANSFERASE"/>
    <property type="match status" value="1"/>
</dbReference>
<accession>A0A235EVR9</accession>
<organism evidence="4 5">
    <name type="scientific">Thauera propionica</name>
    <dbReference type="NCBI Taxonomy" id="2019431"/>
    <lineage>
        <taxon>Bacteria</taxon>
        <taxon>Pseudomonadati</taxon>
        <taxon>Pseudomonadota</taxon>
        <taxon>Betaproteobacteria</taxon>
        <taxon>Rhodocyclales</taxon>
        <taxon>Zoogloeaceae</taxon>
        <taxon>Thauera</taxon>
    </lineage>
</organism>
<reference evidence="4 5" key="1">
    <citation type="submission" date="2017-07" db="EMBL/GenBank/DDBJ databases">
        <title>Thauera sp. KNDSS-Mac4 genome sequence and assembly.</title>
        <authorList>
            <person name="Mayilraj S."/>
        </authorList>
    </citation>
    <scope>NUCLEOTIDE SEQUENCE [LARGE SCALE GENOMIC DNA]</scope>
    <source>
        <strain evidence="4 5">KNDSS-Mac4</strain>
    </source>
</reference>
<name>A0A235EVR9_9RHOO</name>
<comment type="cofactor">
    <cofactor evidence="1">
        <name>pyridoxal 5'-phosphate</name>
        <dbReference type="ChEBI" id="CHEBI:597326"/>
    </cofactor>
</comment>
<dbReference type="Gene3D" id="3.20.10.10">
    <property type="entry name" value="D-amino Acid Aminotransferase, subunit A, domain 2"/>
    <property type="match status" value="1"/>
</dbReference>
<dbReference type="InterPro" id="IPR036038">
    <property type="entry name" value="Aminotransferase-like"/>
</dbReference>
<keyword evidence="4" id="KW-0032">Aminotransferase</keyword>
<evidence type="ECO:0000313" key="4">
    <source>
        <dbReference type="EMBL" id="OYD52525.1"/>
    </source>
</evidence>
<comment type="similarity">
    <text evidence="2">Belongs to the class-IV pyridoxal-phosphate-dependent aminotransferase family.</text>
</comment>
<dbReference type="FunFam" id="3.20.10.10:FF:000002">
    <property type="entry name" value="D-alanine aminotransferase"/>
    <property type="match status" value="1"/>
</dbReference>
<dbReference type="Gene3D" id="3.30.470.10">
    <property type="match status" value="1"/>
</dbReference>
<dbReference type="PANTHER" id="PTHR42743:SF10">
    <property type="entry name" value="D-ALANINE AMINOTRANSFERASE"/>
    <property type="match status" value="1"/>
</dbReference>